<name>A0AAV0WL79_9HEMI</name>
<gene>
    <name evidence="1" type="ORF">MEUPH1_LOCUS10548</name>
    <name evidence="2" type="ORF">MEUPH1_LOCUS12450</name>
</gene>
<evidence type="ECO:0000313" key="2">
    <source>
        <dbReference type="EMBL" id="CAI6356749.1"/>
    </source>
</evidence>
<reference evidence="2 3" key="1">
    <citation type="submission" date="2023-01" db="EMBL/GenBank/DDBJ databases">
        <authorList>
            <person name="Whitehead M."/>
        </authorList>
    </citation>
    <scope>NUCLEOTIDE SEQUENCE [LARGE SCALE GENOMIC DNA]</scope>
</reference>
<proteinExistence type="predicted"/>
<dbReference type="Proteomes" id="UP001160148">
    <property type="component" value="Unassembled WGS sequence"/>
</dbReference>
<dbReference type="AlphaFoldDB" id="A0AAV0WL79"/>
<dbReference type="EMBL" id="CARXXK010000002">
    <property type="protein sequence ID" value="CAI6356749.1"/>
    <property type="molecule type" value="Genomic_DNA"/>
</dbReference>
<evidence type="ECO:0000313" key="3">
    <source>
        <dbReference type="Proteomes" id="UP001160148"/>
    </source>
</evidence>
<comment type="caution">
    <text evidence="2">The sequence shown here is derived from an EMBL/GenBank/DDBJ whole genome shotgun (WGS) entry which is preliminary data.</text>
</comment>
<accession>A0AAV0WL79</accession>
<protein>
    <submittedName>
        <fullName evidence="2">Uncharacterized protein</fullName>
    </submittedName>
</protein>
<sequence length="88" mass="9777">MNAEDINAALSEDSFNFSEFDEDIIDPYFILGECSAENNDLHGIHPLISSDSEHDENLQECMVVGSAYVQDGFENEDEVSVENDEQGS</sequence>
<keyword evidence="3" id="KW-1185">Reference proteome</keyword>
<evidence type="ECO:0000313" key="1">
    <source>
        <dbReference type="EMBL" id="CAI6354568.1"/>
    </source>
</evidence>
<organism evidence="2 3">
    <name type="scientific">Macrosiphum euphorbiae</name>
    <name type="common">potato aphid</name>
    <dbReference type="NCBI Taxonomy" id="13131"/>
    <lineage>
        <taxon>Eukaryota</taxon>
        <taxon>Metazoa</taxon>
        <taxon>Ecdysozoa</taxon>
        <taxon>Arthropoda</taxon>
        <taxon>Hexapoda</taxon>
        <taxon>Insecta</taxon>
        <taxon>Pterygota</taxon>
        <taxon>Neoptera</taxon>
        <taxon>Paraneoptera</taxon>
        <taxon>Hemiptera</taxon>
        <taxon>Sternorrhyncha</taxon>
        <taxon>Aphidomorpha</taxon>
        <taxon>Aphidoidea</taxon>
        <taxon>Aphididae</taxon>
        <taxon>Macrosiphini</taxon>
        <taxon>Macrosiphum</taxon>
    </lineage>
</organism>
<dbReference type="EMBL" id="CARXXK010000002">
    <property type="protein sequence ID" value="CAI6354568.1"/>
    <property type="molecule type" value="Genomic_DNA"/>
</dbReference>